<feature type="region of interest" description="Disordered" evidence="1">
    <location>
        <begin position="1"/>
        <end position="102"/>
    </location>
</feature>
<dbReference type="KEGG" id="mlr:MELLADRAFT_108535"/>
<keyword evidence="3" id="KW-1185">Reference proteome</keyword>
<evidence type="ECO:0000313" key="3">
    <source>
        <dbReference type="Proteomes" id="UP000001072"/>
    </source>
</evidence>
<dbReference type="GeneID" id="18923488"/>
<dbReference type="AlphaFoldDB" id="F4RTE4"/>
<dbReference type="Proteomes" id="UP000001072">
    <property type="component" value="Unassembled WGS sequence"/>
</dbReference>
<accession>F4RTE4</accession>
<dbReference type="RefSeq" id="XP_007412371.1">
    <property type="nucleotide sequence ID" value="XM_007412309.1"/>
</dbReference>
<name>F4RTE4_MELLP</name>
<dbReference type="InParanoid" id="F4RTE4"/>
<organism evidence="3">
    <name type="scientific">Melampsora larici-populina (strain 98AG31 / pathotype 3-4-7)</name>
    <name type="common">Poplar leaf rust fungus</name>
    <dbReference type="NCBI Taxonomy" id="747676"/>
    <lineage>
        <taxon>Eukaryota</taxon>
        <taxon>Fungi</taxon>
        <taxon>Dikarya</taxon>
        <taxon>Basidiomycota</taxon>
        <taxon>Pucciniomycotina</taxon>
        <taxon>Pucciniomycetes</taxon>
        <taxon>Pucciniales</taxon>
        <taxon>Melampsoraceae</taxon>
        <taxon>Melampsora</taxon>
    </lineage>
</organism>
<evidence type="ECO:0000313" key="2">
    <source>
        <dbReference type="EMBL" id="EGG04242.1"/>
    </source>
</evidence>
<protein>
    <submittedName>
        <fullName evidence="2">Uncharacterized protein</fullName>
    </submittedName>
</protein>
<dbReference type="VEuPathDB" id="FungiDB:MELLADRAFT_108535"/>
<reference evidence="3" key="1">
    <citation type="journal article" date="2011" name="Proc. Natl. Acad. Sci. U.S.A.">
        <title>Obligate biotrophy features unraveled by the genomic analysis of rust fungi.</title>
        <authorList>
            <person name="Duplessis S."/>
            <person name="Cuomo C.A."/>
            <person name="Lin Y.-C."/>
            <person name="Aerts A."/>
            <person name="Tisserant E."/>
            <person name="Veneault-Fourrey C."/>
            <person name="Joly D.L."/>
            <person name="Hacquard S."/>
            <person name="Amselem J."/>
            <person name="Cantarel B.L."/>
            <person name="Chiu R."/>
            <person name="Coutinho P.M."/>
            <person name="Feau N."/>
            <person name="Field M."/>
            <person name="Frey P."/>
            <person name="Gelhaye E."/>
            <person name="Goldberg J."/>
            <person name="Grabherr M.G."/>
            <person name="Kodira C.D."/>
            <person name="Kohler A."/>
            <person name="Kuees U."/>
            <person name="Lindquist E.A."/>
            <person name="Lucas S.M."/>
            <person name="Mago R."/>
            <person name="Mauceli E."/>
            <person name="Morin E."/>
            <person name="Murat C."/>
            <person name="Pangilinan J.L."/>
            <person name="Park R."/>
            <person name="Pearson M."/>
            <person name="Quesneville H."/>
            <person name="Rouhier N."/>
            <person name="Sakthikumar S."/>
            <person name="Salamov A.A."/>
            <person name="Schmutz J."/>
            <person name="Selles B."/>
            <person name="Shapiro H."/>
            <person name="Tanguay P."/>
            <person name="Tuskan G.A."/>
            <person name="Henrissat B."/>
            <person name="Van de Peer Y."/>
            <person name="Rouze P."/>
            <person name="Ellis J.G."/>
            <person name="Dodds P.N."/>
            <person name="Schein J.E."/>
            <person name="Zhong S."/>
            <person name="Hamelin R.C."/>
            <person name="Grigoriev I.V."/>
            <person name="Szabo L.J."/>
            <person name="Martin F."/>
        </authorList>
    </citation>
    <scope>NUCLEOTIDE SEQUENCE [LARGE SCALE GENOMIC DNA]</scope>
    <source>
        <strain evidence="3">98AG31 / pathotype 3-4-7</strain>
    </source>
</reference>
<dbReference type="HOGENOM" id="CLU_2278081_0_0_1"/>
<dbReference type="EMBL" id="GL883119">
    <property type="protein sequence ID" value="EGG04242.1"/>
    <property type="molecule type" value="Genomic_DNA"/>
</dbReference>
<feature type="compositionally biased region" description="Low complexity" evidence="1">
    <location>
        <begin position="29"/>
        <end position="42"/>
    </location>
</feature>
<proteinExistence type="predicted"/>
<sequence>MTEETQEVPAIPLKSRKINSTGKRKTSEGSHPSTTSSHSSNNKTRKTQSMIPSSSKPIHKKHKSNQTTGTSAGTSTGVSKIFEESESESEDNIPLAKSLFQI</sequence>
<feature type="compositionally biased region" description="Low complexity" evidence="1">
    <location>
        <begin position="67"/>
        <end position="79"/>
    </location>
</feature>
<evidence type="ECO:0000256" key="1">
    <source>
        <dbReference type="SAM" id="MobiDB-lite"/>
    </source>
</evidence>
<gene>
    <name evidence="2" type="ORF">MELLADRAFT_108535</name>
</gene>